<dbReference type="InterPro" id="IPR036397">
    <property type="entry name" value="RNaseH_sf"/>
</dbReference>
<dbReference type="Gene3D" id="3.30.420.10">
    <property type="entry name" value="Ribonuclease H-like superfamily/Ribonuclease H"/>
    <property type="match status" value="1"/>
</dbReference>
<dbReference type="EMBL" id="JBHSRF010000007">
    <property type="protein sequence ID" value="MFC6081064.1"/>
    <property type="molecule type" value="Genomic_DNA"/>
</dbReference>
<dbReference type="CDD" id="cd06127">
    <property type="entry name" value="DEDDh"/>
    <property type="match status" value="1"/>
</dbReference>
<keyword evidence="2" id="KW-0378">Hydrolase</keyword>
<dbReference type="Pfam" id="PF00929">
    <property type="entry name" value="RNase_T"/>
    <property type="match status" value="1"/>
</dbReference>
<dbReference type="InterPro" id="IPR013520">
    <property type="entry name" value="Ribonucl_H"/>
</dbReference>
<gene>
    <name evidence="5" type="ORF">ACFP1K_07815</name>
</gene>
<evidence type="ECO:0000256" key="3">
    <source>
        <dbReference type="ARBA" id="ARBA00022839"/>
    </source>
</evidence>
<dbReference type="PANTHER" id="PTHR30231:SF4">
    <property type="entry name" value="PROTEIN NEN2"/>
    <property type="match status" value="1"/>
</dbReference>
<keyword evidence="3 5" id="KW-0269">Exonuclease</keyword>
<feature type="domain" description="Exonuclease" evidence="4">
    <location>
        <begin position="11"/>
        <end position="194"/>
    </location>
</feature>
<name>A0ABW1NCL2_9ACTN</name>
<evidence type="ECO:0000313" key="5">
    <source>
        <dbReference type="EMBL" id="MFC6081064.1"/>
    </source>
</evidence>
<dbReference type="SMART" id="SM00479">
    <property type="entry name" value="EXOIII"/>
    <property type="match status" value="1"/>
</dbReference>
<proteinExistence type="predicted"/>
<dbReference type="NCBIfam" id="NF005927">
    <property type="entry name" value="PRK07942.1"/>
    <property type="match status" value="1"/>
</dbReference>
<evidence type="ECO:0000259" key="4">
    <source>
        <dbReference type="SMART" id="SM00479"/>
    </source>
</evidence>
<evidence type="ECO:0000256" key="1">
    <source>
        <dbReference type="ARBA" id="ARBA00022722"/>
    </source>
</evidence>
<reference evidence="6" key="1">
    <citation type="journal article" date="2019" name="Int. J. Syst. Evol. Microbiol.">
        <title>The Global Catalogue of Microorganisms (GCM) 10K type strain sequencing project: providing services to taxonomists for standard genome sequencing and annotation.</title>
        <authorList>
            <consortium name="The Broad Institute Genomics Platform"/>
            <consortium name="The Broad Institute Genome Sequencing Center for Infectious Disease"/>
            <person name="Wu L."/>
            <person name="Ma J."/>
        </authorList>
    </citation>
    <scope>NUCLEOTIDE SEQUENCE [LARGE SCALE GENOMIC DNA]</scope>
    <source>
        <strain evidence="6">JCM 30346</strain>
    </source>
</reference>
<evidence type="ECO:0000313" key="6">
    <source>
        <dbReference type="Proteomes" id="UP001596137"/>
    </source>
</evidence>
<evidence type="ECO:0000256" key="2">
    <source>
        <dbReference type="ARBA" id="ARBA00022801"/>
    </source>
</evidence>
<comment type="caution">
    <text evidence="5">The sequence shown here is derived from an EMBL/GenBank/DDBJ whole genome shotgun (WGS) entry which is preliminary data.</text>
</comment>
<sequence length="247" mass="27444">MAAKQRWYLGPLLPWDTESTGVDVETDRIVTAALVWIRPDEKTMIKHHLIDPGVPIPAEAIAIHGITNERVAAEGRQPEGALEEIADDLVDALNAGWPLVGMNCVYDLTLLDRELRRHGLRTLEERRGGEPIAPVIDAMVLDKLVDPPLRGKGRRRLTALCEIWGVRLDGAHDAHFDALAAARVVWKIARTHPEIGEMSLPDLHALQVKARAQQCAELRAYFDSVGKPHDGVPGEWPMLPYRERAAV</sequence>
<dbReference type="GO" id="GO:0004527">
    <property type="term" value="F:exonuclease activity"/>
    <property type="evidence" value="ECO:0007669"/>
    <property type="project" value="UniProtKB-KW"/>
</dbReference>
<dbReference type="Proteomes" id="UP001596137">
    <property type="component" value="Unassembled WGS sequence"/>
</dbReference>
<accession>A0ABW1NCL2</accession>
<protein>
    <submittedName>
        <fullName evidence="5">Exonuclease domain-containing protein</fullName>
    </submittedName>
</protein>
<dbReference type="SUPFAM" id="SSF53098">
    <property type="entry name" value="Ribonuclease H-like"/>
    <property type="match status" value="1"/>
</dbReference>
<organism evidence="5 6">
    <name type="scientific">Sphaerisporangium aureirubrum</name>
    <dbReference type="NCBI Taxonomy" id="1544736"/>
    <lineage>
        <taxon>Bacteria</taxon>
        <taxon>Bacillati</taxon>
        <taxon>Actinomycetota</taxon>
        <taxon>Actinomycetes</taxon>
        <taxon>Streptosporangiales</taxon>
        <taxon>Streptosporangiaceae</taxon>
        <taxon>Sphaerisporangium</taxon>
    </lineage>
</organism>
<dbReference type="PANTHER" id="PTHR30231">
    <property type="entry name" value="DNA POLYMERASE III SUBUNIT EPSILON"/>
    <property type="match status" value="1"/>
</dbReference>
<keyword evidence="1" id="KW-0540">Nuclease</keyword>
<dbReference type="InterPro" id="IPR012337">
    <property type="entry name" value="RNaseH-like_sf"/>
</dbReference>
<dbReference type="RefSeq" id="WP_380748495.1">
    <property type="nucleotide sequence ID" value="NZ_JBHSRF010000007.1"/>
</dbReference>
<keyword evidence="6" id="KW-1185">Reference proteome</keyword>